<accession>A0A0N5ANZ8</accession>
<sequence>MKQAELASRAPAQTLINFASDHIEPFSNVFQLIAADLKASKLSHLAQF</sequence>
<keyword evidence="1" id="KW-1185">Reference proteome</keyword>
<dbReference type="WBParaSite" id="SMUV_0000635401-mRNA-1">
    <property type="protein sequence ID" value="SMUV_0000635401-mRNA-1"/>
    <property type="gene ID" value="SMUV_0000635401"/>
</dbReference>
<proteinExistence type="predicted"/>
<dbReference type="AlphaFoldDB" id="A0A0N5ANZ8"/>
<name>A0A0N5ANZ8_9BILA</name>
<evidence type="ECO:0000313" key="1">
    <source>
        <dbReference type="Proteomes" id="UP000046393"/>
    </source>
</evidence>
<reference evidence="2" key="1">
    <citation type="submission" date="2017-02" db="UniProtKB">
        <authorList>
            <consortium name="WormBaseParasite"/>
        </authorList>
    </citation>
    <scope>IDENTIFICATION</scope>
</reference>
<dbReference type="Proteomes" id="UP000046393">
    <property type="component" value="Unplaced"/>
</dbReference>
<evidence type="ECO:0000313" key="2">
    <source>
        <dbReference type="WBParaSite" id="SMUV_0000635401-mRNA-1"/>
    </source>
</evidence>
<organism evidence="1 2">
    <name type="scientific">Syphacia muris</name>
    <dbReference type="NCBI Taxonomy" id="451379"/>
    <lineage>
        <taxon>Eukaryota</taxon>
        <taxon>Metazoa</taxon>
        <taxon>Ecdysozoa</taxon>
        <taxon>Nematoda</taxon>
        <taxon>Chromadorea</taxon>
        <taxon>Rhabditida</taxon>
        <taxon>Spirurina</taxon>
        <taxon>Oxyuridomorpha</taxon>
        <taxon>Oxyuroidea</taxon>
        <taxon>Oxyuridae</taxon>
        <taxon>Syphacia</taxon>
    </lineage>
</organism>
<protein>
    <submittedName>
        <fullName evidence="2">Transcriptional regulator</fullName>
    </submittedName>
</protein>